<sequence length="265" mass="31074">MEITNCQHPNHDSQRIKYVCVDPQCSIPKKIGCADCFLDDHITHIRKTTTQFKDFVNESIQQINQVEFQQASNSPQKDLEKQIDTELDSCMDCIKQKFNSIKGDLKGQIDSDMIKISDNCTQYQQNMNNELEPFKTTIRNDLHILNQTELNSLVKFYQEAPKIHKHYSKAAEQIQEEKQKIKQKKQKYLAKMRSIMQILLKDFNELMTSKNVQFDDCCDYETPQKQIMSPNKMINLVETARSSRRFPMSQTQKKYFLAAVTKKLE</sequence>
<evidence type="ECO:0000256" key="1">
    <source>
        <dbReference type="SAM" id="Coils"/>
    </source>
</evidence>
<dbReference type="Proteomes" id="UP000688137">
    <property type="component" value="Unassembled WGS sequence"/>
</dbReference>
<protein>
    <submittedName>
        <fullName evidence="2">Uncharacterized protein</fullName>
    </submittedName>
</protein>
<comment type="caution">
    <text evidence="2">The sequence shown here is derived from an EMBL/GenBank/DDBJ whole genome shotgun (WGS) entry which is preliminary data.</text>
</comment>
<feature type="coiled-coil region" evidence="1">
    <location>
        <begin position="164"/>
        <end position="191"/>
    </location>
</feature>
<dbReference type="AlphaFoldDB" id="A0A8S1Q9B8"/>
<reference evidence="2" key="1">
    <citation type="submission" date="2021-01" db="EMBL/GenBank/DDBJ databases">
        <authorList>
            <consortium name="Genoscope - CEA"/>
            <person name="William W."/>
        </authorList>
    </citation>
    <scope>NUCLEOTIDE SEQUENCE</scope>
</reference>
<organism evidence="2 3">
    <name type="scientific">Paramecium primaurelia</name>
    <dbReference type="NCBI Taxonomy" id="5886"/>
    <lineage>
        <taxon>Eukaryota</taxon>
        <taxon>Sar</taxon>
        <taxon>Alveolata</taxon>
        <taxon>Ciliophora</taxon>
        <taxon>Intramacronucleata</taxon>
        <taxon>Oligohymenophorea</taxon>
        <taxon>Peniculida</taxon>
        <taxon>Parameciidae</taxon>
        <taxon>Paramecium</taxon>
    </lineage>
</organism>
<evidence type="ECO:0000313" key="2">
    <source>
        <dbReference type="EMBL" id="CAD8112138.1"/>
    </source>
</evidence>
<keyword evidence="3" id="KW-1185">Reference proteome</keyword>
<accession>A0A8S1Q9B8</accession>
<dbReference type="EMBL" id="CAJJDM010000155">
    <property type="protein sequence ID" value="CAD8112138.1"/>
    <property type="molecule type" value="Genomic_DNA"/>
</dbReference>
<name>A0A8S1Q9B8_PARPR</name>
<keyword evidence="1" id="KW-0175">Coiled coil</keyword>
<evidence type="ECO:0000313" key="3">
    <source>
        <dbReference type="Proteomes" id="UP000688137"/>
    </source>
</evidence>
<proteinExistence type="predicted"/>
<dbReference type="OMA" id="MEITNCQ"/>
<gene>
    <name evidence="2" type="ORF">PPRIM_AZ9-3.1.T1500054</name>
</gene>